<feature type="non-terminal residue" evidence="1">
    <location>
        <position position="1"/>
    </location>
</feature>
<evidence type="ECO:0000313" key="1">
    <source>
        <dbReference type="EMBL" id="EQD51387.1"/>
    </source>
</evidence>
<dbReference type="AlphaFoldDB" id="T1A386"/>
<gene>
    <name evidence="1" type="ORF">B2A_06905</name>
</gene>
<reference evidence="1" key="2">
    <citation type="journal article" date="2014" name="ISME J.">
        <title>Microbial stratification in low pH oxic and suboxic macroscopic growths along an acid mine drainage.</title>
        <authorList>
            <person name="Mendez-Garcia C."/>
            <person name="Mesa V."/>
            <person name="Sprenger R.R."/>
            <person name="Richter M."/>
            <person name="Diez M.S."/>
            <person name="Solano J."/>
            <person name="Bargiela R."/>
            <person name="Golyshina O.V."/>
            <person name="Manteca A."/>
            <person name="Ramos J.L."/>
            <person name="Gallego J.R."/>
            <person name="Llorente I."/>
            <person name="Martins Dos Santos V.A."/>
            <person name="Jensen O.N."/>
            <person name="Pelaez A.I."/>
            <person name="Sanchez J."/>
            <person name="Ferrer M."/>
        </authorList>
    </citation>
    <scope>NUCLEOTIDE SEQUENCE</scope>
</reference>
<proteinExistence type="predicted"/>
<reference evidence="1" key="1">
    <citation type="submission" date="2013-08" db="EMBL/GenBank/DDBJ databases">
        <authorList>
            <person name="Mendez C."/>
            <person name="Richter M."/>
            <person name="Ferrer M."/>
            <person name="Sanchez J."/>
        </authorList>
    </citation>
    <scope>NUCLEOTIDE SEQUENCE</scope>
</reference>
<name>T1A386_9ZZZZ</name>
<dbReference type="EMBL" id="AUZZ01004929">
    <property type="protein sequence ID" value="EQD51387.1"/>
    <property type="molecule type" value="Genomic_DNA"/>
</dbReference>
<accession>T1A386</accession>
<organism evidence="1">
    <name type="scientific">mine drainage metagenome</name>
    <dbReference type="NCBI Taxonomy" id="410659"/>
    <lineage>
        <taxon>unclassified sequences</taxon>
        <taxon>metagenomes</taxon>
        <taxon>ecological metagenomes</taxon>
    </lineage>
</organism>
<sequence>YLELNFAPSGRWQAYQFAAYRDGMTPADLPQPVSITIGQRERTQAAAAAPAAQEDALALEALVHLPVPGAQAGRELRLALSAVVEDDTGALSYWALRHGPGRPDFHHPDAFVLTLDYM</sequence>
<protein>
    <submittedName>
        <fullName evidence="1">Uncharacterized protein</fullName>
    </submittedName>
</protein>
<comment type="caution">
    <text evidence="1">The sequence shown here is derived from an EMBL/GenBank/DDBJ whole genome shotgun (WGS) entry which is preliminary data.</text>
</comment>